<dbReference type="InterPro" id="IPR000160">
    <property type="entry name" value="GGDEF_dom"/>
</dbReference>
<feature type="transmembrane region" description="Helical" evidence="3">
    <location>
        <begin position="149"/>
        <end position="169"/>
    </location>
</feature>
<dbReference type="SUPFAM" id="SSF55073">
    <property type="entry name" value="Nucleotide cyclase"/>
    <property type="match status" value="1"/>
</dbReference>
<protein>
    <recommendedName>
        <fullName evidence="1">diguanylate cyclase</fullName>
        <ecNumber evidence="1">2.7.7.65</ecNumber>
    </recommendedName>
</protein>
<dbReference type="NCBIfam" id="TIGR00254">
    <property type="entry name" value="GGDEF"/>
    <property type="match status" value="1"/>
</dbReference>
<feature type="transmembrane region" description="Helical" evidence="3">
    <location>
        <begin position="189"/>
        <end position="210"/>
    </location>
</feature>
<dbReference type="GO" id="GO:0043709">
    <property type="term" value="P:cell adhesion involved in single-species biofilm formation"/>
    <property type="evidence" value="ECO:0007669"/>
    <property type="project" value="TreeGrafter"/>
</dbReference>
<feature type="transmembrane region" description="Helical" evidence="3">
    <location>
        <begin position="93"/>
        <end position="111"/>
    </location>
</feature>
<name>A0A6S6YRA7_9BURK</name>
<dbReference type="InterPro" id="IPR029787">
    <property type="entry name" value="Nucleotide_cyclase"/>
</dbReference>
<dbReference type="Proteomes" id="UP000494108">
    <property type="component" value="Unassembled WGS sequence"/>
</dbReference>
<dbReference type="Pfam" id="PF00990">
    <property type="entry name" value="GGDEF"/>
    <property type="match status" value="1"/>
</dbReference>
<dbReference type="GO" id="GO:0052621">
    <property type="term" value="F:diguanylate cyclase activity"/>
    <property type="evidence" value="ECO:0007669"/>
    <property type="project" value="UniProtKB-EC"/>
</dbReference>
<evidence type="ECO:0000313" key="5">
    <source>
        <dbReference type="EMBL" id="CAB3630532.1"/>
    </source>
</evidence>
<dbReference type="PANTHER" id="PTHR45138">
    <property type="entry name" value="REGULATORY COMPONENTS OF SENSORY TRANSDUCTION SYSTEM"/>
    <property type="match status" value="1"/>
</dbReference>
<dbReference type="InterPro" id="IPR050469">
    <property type="entry name" value="Diguanylate_Cyclase"/>
</dbReference>
<dbReference type="Gene3D" id="3.30.70.270">
    <property type="match status" value="1"/>
</dbReference>
<dbReference type="PROSITE" id="PS50887">
    <property type="entry name" value="GGDEF"/>
    <property type="match status" value="1"/>
</dbReference>
<organism evidence="5 6">
    <name type="scientific">Achromobacter pestifer</name>
    <dbReference type="NCBI Taxonomy" id="1353889"/>
    <lineage>
        <taxon>Bacteria</taxon>
        <taxon>Pseudomonadati</taxon>
        <taxon>Pseudomonadota</taxon>
        <taxon>Betaproteobacteria</taxon>
        <taxon>Burkholderiales</taxon>
        <taxon>Alcaligenaceae</taxon>
        <taxon>Achromobacter</taxon>
    </lineage>
</organism>
<keyword evidence="3" id="KW-1133">Transmembrane helix</keyword>
<dbReference type="SMART" id="SM00267">
    <property type="entry name" value="GGDEF"/>
    <property type="match status" value="1"/>
</dbReference>
<feature type="domain" description="GGDEF" evidence="4">
    <location>
        <begin position="252"/>
        <end position="384"/>
    </location>
</feature>
<accession>A0A6S6YRA7</accession>
<dbReference type="EMBL" id="CADIJX010000001">
    <property type="protein sequence ID" value="CAB3630532.1"/>
    <property type="molecule type" value="Genomic_DNA"/>
</dbReference>
<evidence type="ECO:0000256" key="2">
    <source>
        <dbReference type="ARBA" id="ARBA00034247"/>
    </source>
</evidence>
<evidence type="ECO:0000259" key="4">
    <source>
        <dbReference type="PROSITE" id="PS50887"/>
    </source>
</evidence>
<evidence type="ECO:0000313" key="6">
    <source>
        <dbReference type="Proteomes" id="UP000494108"/>
    </source>
</evidence>
<gene>
    <name evidence="5" type="ORF">LMG3431_01069</name>
</gene>
<keyword evidence="3" id="KW-0472">Membrane</keyword>
<dbReference type="PANTHER" id="PTHR45138:SF9">
    <property type="entry name" value="DIGUANYLATE CYCLASE DGCM-RELATED"/>
    <property type="match status" value="1"/>
</dbReference>
<comment type="catalytic activity">
    <reaction evidence="2">
        <text>2 GTP = 3',3'-c-di-GMP + 2 diphosphate</text>
        <dbReference type="Rhea" id="RHEA:24898"/>
        <dbReference type="ChEBI" id="CHEBI:33019"/>
        <dbReference type="ChEBI" id="CHEBI:37565"/>
        <dbReference type="ChEBI" id="CHEBI:58805"/>
        <dbReference type="EC" id="2.7.7.65"/>
    </reaction>
</comment>
<feature type="transmembrane region" description="Helical" evidence="3">
    <location>
        <begin position="6"/>
        <end position="25"/>
    </location>
</feature>
<dbReference type="CDD" id="cd01949">
    <property type="entry name" value="GGDEF"/>
    <property type="match status" value="1"/>
</dbReference>
<dbReference type="GO" id="GO:0005886">
    <property type="term" value="C:plasma membrane"/>
    <property type="evidence" value="ECO:0007669"/>
    <property type="project" value="TreeGrafter"/>
</dbReference>
<sequence length="400" mass="43083">MIAPVNLLLIAGLAGVLSLCVLGSLARSGMAGISETIRANVLTLLAFFTFGLQSTSAPLWLSIMVPNAAIALALSAYYSGLRRLLGLSVPGRLVSLACVAALLVVAGYTYLDWQVQPRIVAMSLLQMGFMLAVATTVQRNMPARRSRYSYRFMWAVALISAAICAARAGVYLVGLVEPLSVMAPTSWNIMFLTLGALTMPCLTLGTIMIIHDRMLAEREHEANTDFLTGLMSRKAWWLQAERDCAQALRMRRPLTLLLLDVDYFKRINDNHGHAAGDAVLRHFGLLATATLRTGDDVGRVGGEEFGVLFADMRGDAVMELAARLLDSVRRTPCTHGGSIISYTFSAGIVEWIPGENLQAFFERADRKLYAAKAAGRNRIVGCGAEADATAADAVALPTAA</sequence>
<reference evidence="5 6" key="1">
    <citation type="submission" date="2020-04" db="EMBL/GenBank/DDBJ databases">
        <authorList>
            <person name="De Canck E."/>
        </authorList>
    </citation>
    <scope>NUCLEOTIDE SEQUENCE [LARGE SCALE GENOMIC DNA]</scope>
    <source>
        <strain evidence="5 6">LMG 3431</strain>
    </source>
</reference>
<feature type="transmembrane region" description="Helical" evidence="3">
    <location>
        <begin position="117"/>
        <end position="137"/>
    </location>
</feature>
<keyword evidence="3" id="KW-0812">Transmembrane</keyword>
<evidence type="ECO:0000256" key="3">
    <source>
        <dbReference type="SAM" id="Phobius"/>
    </source>
</evidence>
<dbReference type="GO" id="GO:1902201">
    <property type="term" value="P:negative regulation of bacterial-type flagellum-dependent cell motility"/>
    <property type="evidence" value="ECO:0007669"/>
    <property type="project" value="TreeGrafter"/>
</dbReference>
<keyword evidence="6" id="KW-1185">Reference proteome</keyword>
<dbReference type="EC" id="2.7.7.65" evidence="1"/>
<dbReference type="RefSeq" id="WP_175173359.1">
    <property type="nucleotide sequence ID" value="NZ_CADIJX010000001.1"/>
</dbReference>
<dbReference type="FunFam" id="3.30.70.270:FF:000001">
    <property type="entry name" value="Diguanylate cyclase domain protein"/>
    <property type="match status" value="1"/>
</dbReference>
<evidence type="ECO:0000256" key="1">
    <source>
        <dbReference type="ARBA" id="ARBA00012528"/>
    </source>
</evidence>
<feature type="transmembrane region" description="Helical" evidence="3">
    <location>
        <begin position="59"/>
        <end position="81"/>
    </location>
</feature>
<dbReference type="AlphaFoldDB" id="A0A6S6YRA7"/>
<dbReference type="InterPro" id="IPR043128">
    <property type="entry name" value="Rev_trsase/Diguanyl_cyclase"/>
</dbReference>
<proteinExistence type="predicted"/>